<evidence type="ECO:0000256" key="1">
    <source>
        <dbReference type="ARBA" id="ARBA00022729"/>
    </source>
</evidence>
<reference evidence="4 5" key="1">
    <citation type="submission" date="2019-07" db="EMBL/GenBank/DDBJ databases">
        <title>Whole genome shotgun sequence of Novosphingobium sediminis NBRC 106119.</title>
        <authorList>
            <person name="Hosoyama A."/>
            <person name="Uohara A."/>
            <person name="Ohji S."/>
            <person name="Ichikawa N."/>
        </authorList>
    </citation>
    <scope>NUCLEOTIDE SEQUENCE [LARGE SCALE GENOMIC DNA]</scope>
    <source>
        <strain evidence="4 5">NBRC 106119</strain>
    </source>
</reference>
<keyword evidence="4" id="KW-0238">DNA-binding</keyword>
<dbReference type="Proteomes" id="UP000321464">
    <property type="component" value="Unassembled WGS sequence"/>
</dbReference>
<dbReference type="SUPFAM" id="SSF49785">
    <property type="entry name" value="Galactose-binding domain-like"/>
    <property type="match status" value="2"/>
</dbReference>
<dbReference type="NCBIfam" id="NF045579">
    <property type="entry name" value="rhamnoside_JR"/>
    <property type="match status" value="1"/>
</dbReference>
<name>A0A512AFU4_9SPHN</name>
<dbReference type="Pfam" id="PF17132">
    <property type="entry name" value="Glyco_hydro_106"/>
    <property type="match status" value="1"/>
</dbReference>
<sequence>MHKAPIRLIGALLLAGSALAPLHAQQAADPLADGFRDPPSSARPRVWWHWMNGNVTEEGIRLDLEWMKRIGIGGAQTFDAQLQTPQVVDKRLVYMTPEWKHAFRTAAETADKLGLELAIAASPGWSESGGPWVKPEDGMKKLVWSDTRIAGGKPFKGKLAPPPSVTGPFQDLGMQPEIGVEHPKTDLPQFYRDTYVFAVRETEAPLAPAWSASSGKIDGALLGDGKQATALEIPAGPADAPAWIRADFAAPQIVRSATLAMPPVSLFSAAKYAPVLEASTDGTNFNEIARFPTGTSAQYSITFPAIAAKALRVRFLPEQTGFSLPTPPAPGAEFPAFPGFMSGAGPHVTVAELGFSASARTHRFEEKAGFATTLDYNAIPTPDAPALPEDAAIDLSEHLKQDGTLDWTPPKGQWHVLRLGYSLTGTENHPAPPEATGLEVDKFDAEAVRRYINTYLDTYLAAAGPDLIGQHGVRAVLNDSIEVGASNWTPQIVTEFKLRRGYDPVPWLPALTGVILGSPARTDAFLHDYRQTLADLMADGHYRTIAEEAHKRGLIHYSEALEDKRPSLGDDMAMRRNADVPMAAMWSYDTEKGAPQPSYEGDMRGAASVAHVYGQNLVAAESLTAALQPWAFAPRDLKPMIDMEFALGINRPVIHTSVHQPLTDKAPGFSLFIFGQYFNRLETWGEQARPWVDYIARSSYMLQEGRNVADVAYFYGEEAPLTALFAKAVPADLPTNNAFDFVNPDVLLNQLSNDGADLVAKSGARYKALYLGGSSARMSLAVLKRIDTLVRAGATLIGEKPLGSPALQDEPAEFARIANALWSGDSGKGRVLTSHDPDGALTKLGIAADLTYTKAAPDTSLRFVHRKTADADIYFVTNRKNRTEPTTLSFAQAGRAPEWWDAQTGKASPLAYTTRDGRTEVLATLKPWQSGFVVFRKAGPASLSVPAPKRTPVTTLGGSWTLTFQPGRGAPASITLPALSDWTKNTDPGVRYFSGTATYHQTLKAPAIKPGQRLILDLGDVRDLAEVIVNGKSAGILWQPPYEADLTGLAKPGANTVEIRVTNLWVNRLIGDAQPGAKPITFTTLKTYRADAPLRSSGLIGPVILEVER</sequence>
<keyword evidence="5" id="KW-1185">Reference proteome</keyword>
<dbReference type="AlphaFoldDB" id="A0A512AFU4"/>
<protein>
    <submittedName>
        <fullName evidence="4">DNA-binding protein</fullName>
    </submittedName>
</protein>
<feature type="signal peptide" evidence="3">
    <location>
        <begin position="1"/>
        <end position="20"/>
    </location>
</feature>
<evidence type="ECO:0000256" key="2">
    <source>
        <dbReference type="ARBA" id="ARBA00022801"/>
    </source>
</evidence>
<keyword evidence="1 3" id="KW-0732">Signal</keyword>
<dbReference type="PANTHER" id="PTHR43817">
    <property type="entry name" value="GLYCOSYL HYDROLASE"/>
    <property type="match status" value="1"/>
</dbReference>
<dbReference type="Gene3D" id="2.60.120.260">
    <property type="entry name" value="Galactose-binding domain-like"/>
    <property type="match status" value="2"/>
</dbReference>
<organism evidence="4 5">
    <name type="scientific">Novosphingobium sediminis</name>
    <dbReference type="NCBI Taxonomy" id="707214"/>
    <lineage>
        <taxon>Bacteria</taxon>
        <taxon>Pseudomonadati</taxon>
        <taxon>Pseudomonadota</taxon>
        <taxon>Alphaproteobacteria</taxon>
        <taxon>Sphingomonadales</taxon>
        <taxon>Sphingomonadaceae</taxon>
        <taxon>Novosphingobium</taxon>
    </lineage>
</organism>
<evidence type="ECO:0000313" key="5">
    <source>
        <dbReference type="Proteomes" id="UP000321464"/>
    </source>
</evidence>
<dbReference type="GO" id="GO:0016787">
    <property type="term" value="F:hydrolase activity"/>
    <property type="evidence" value="ECO:0007669"/>
    <property type="project" value="UniProtKB-KW"/>
</dbReference>
<dbReference type="InterPro" id="IPR008979">
    <property type="entry name" value="Galactose-bd-like_sf"/>
</dbReference>
<evidence type="ECO:0000256" key="3">
    <source>
        <dbReference type="SAM" id="SignalP"/>
    </source>
</evidence>
<comment type="caution">
    <text evidence="4">The sequence shown here is derived from an EMBL/GenBank/DDBJ whole genome shotgun (WGS) entry which is preliminary data.</text>
</comment>
<keyword evidence="2" id="KW-0378">Hydrolase</keyword>
<accession>A0A512AFU4</accession>
<evidence type="ECO:0000313" key="4">
    <source>
        <dbReference type="EMBL" id="GEN98577.1"/>
    </source>
</evidence>
<dbReference type="RefSeq" id="WP_246134983.1">
    <property type="nucleotide sequence ID" value="NZ_BJYR01000002.1"/>
</dbReference>
<dbReference type="EMBL" id="BJYR01000002">
    <property type="protein sequence ID" value="GEN98577.1"/>
    <property type="molecule type" value="Genomic_DNA"/>
</dbReference>
<dbReference type="PANTHER" id="PTHR43817:SF1">
    <property type="entry name" value="HYDROLASE, FAMILY 43, PUTATIVE (AFU_ORTHOLOGUE AFUA_3G01660)-RELATED"/>
    <property type="match status" value="1"/>
</dbReference>
<gene>
    <name evidence="4" type="ORF">NSE01_04100</name>
</gene>
<proteinExistence type="predicted"/>
<feature type="chain" id="PRO_5021827694" evidence="3">
    <location>
        <begin position="21"/>
        <end position="1109"/>
    </location>
</feature>
<dbReference type="GO" id="GO:0003677">
    <property type="term" value="F:DNA binding"/>
    <property type="evidence" value="ECO:0007669"/>
    <property type="project" value="UniProtKB-KW"/>
</dbReference>